<feature type="domain" description="Hedgehog/Intein (Hint)" evidence="1">
    <location>
        <begin position="214"/>
        <end position="360"/>
    </location>
</feature>
<dbReference type="InterPro" id="IPR036844">
    <property type="entry name" value="Hint_dom_sf"/>
</dbReference>
<keyword evidence="3" id="KW-1185">Reference proteome</keyword>
<proteinExistence type="predicted"/>
<evidence type="ECO:0000313" key="2">
    <source>
        <dbReference type="EMBL" id="TGN67294.1"/>
    </source>
</evidence>
<protein>
    <submittedName>
        <fullName evidence="2">Hint domain-containing protein</fullName>
    </submittedName>
</protein>
<comment type="caution">
    <text evidence="2">The sequence shown here is derived from an EMBL/GenBank/DDBJ whole genome shotgun (WGS) entry which is preliminary data.</text>
</comment>
<evidence type="ECO:0000259" key="1">
    <source>
        <dbReference type="Pfam" id="PF13403"/>
    </source>
</evidence>
<dbReference type="RefSeq" id="WP_135816734.1">
    <property type="nucleotide sequence ID" value="NZ_SRPG01000034.1"/>
</dbReference>
<dbReference type="EMBL" id="SRPG01000034">
    <property type="protein sequence ID" value="TGN67294.1"/>
    <property type="molecule type" value="Genomic_DNA"/>
</dbReference>
<dbReference type="Proteomes" id="UP000297972">
    <property type="component" value="Unassembled WGS sequence"/>
</dbReference>
<dbReference type="Gene3D" id="2.170.16.10">
    <property type="entry name" value="Hedgehog/Intein (Hint) domain"/>
    <property type="match status" value="1"/>
</dbReference>
<sequence length="416" mass="43231">MPFLTELQGATISVEADTPVVTFPETGVLNSFGESRQFDDYNVLKDSTPNQTAPGDFIAPVFTEEVDGQPVDTPFPGTFVGSGTFGNGSLALGTGLLGRIELTLNGVSADYFSADGKLYAITDAALDANSLGVSGEIRVGGVLGGTTTELPEGTTLANLNSFVADIPGVGPVLSGLIGSTGSLTQSLANTAVTSVAVDTDVNLTVPGDDINALVCFATGSMILTPGGYQPVENLKAGDLVCTKDNGDAPISWIGSRAVSAATLAEYPGLRPIRIAAGALGSGLPSSDLVVSPQHRVLVRSAVAQKMFGTNEVLVAAKQLLQLDGIDIATDLASVVYVHFMFDQHEVVIANGAETESMFTGPQALKSVGRAARAEIFALFPHLADKDYAPQGARMLPSGRMARKLVSRHIQHRKQLV</sequence>
<accession>A0A4Z1CQF1</accession>
<organism evidence="2 3">
    <name type="scientific">Paracoccus liaowanqingii</name>
    <dbReference type="NCBI Taxonomy" id="2560053"/>
    <lineage>
        <taxon>Bacteria</taxon>
        <taxon>Pseudomonadati</taxon>
        <taxon>Pseudomonadota</taxon>
        <taxon>Alphaproteobacteria</taxon>
        <taxon>Rhodobacterales</taxon>
        <taxon>Paracoccaceae</taxon>
        <taxon>Paracoccus</taxon>
    </lineage>
</organism>
<gene>
    <name evidence="2" type="ORF">E4L95_05425</name>
</gene>
<dbReference type="SUPFAM" id="SSF51294">
    <property type="entry name" value="Hedgehog/intein (Hint) domain"/>
    <property type="match status" value="1"/>
</dbReference>
<reference evidence="2 3" key="1">
    <citation type="submission" date="2019-03" db="EMBL/GenBank/DDBJ databases">
        <authorList>
            <person name="Li J."/>
        </authorList>
    </citation>
    <scope>NUCLEOTIDE SEQUENCE [LARGE SCALE GENOMIC DNA]</scope>
    <source>
        <strain evidence="2 3">3058</strain>
    </source>
</reference>
<dbReference type="InterPro" id="IPR028992">
    <property type="entry name" value="Hedgehog/Intein_dom"/>
</dbReference>
<dbReference type="AlphaFoldDB" id="A0A4Z1CQF1"/>
<name>A0A4Z1CQF1_9RHOB</name>
<dbReference type="Pfam" id="PF13403">
    <property type="entry name" value="Hint_2"/>
    <property type="match status" value="1"/>
</dbReference>
<dbReference type="OrthoDB" id="6305173at2"/>
<evidence type="ECO:0000313" key="3">
    <source>
        <dbReference type="Proteomes" id="UP000297972"/>
    </source>
</evidence>